<evidence type="ECO:0000313" key="1">
    <source>
        <dbReference type="EMBL" id="KAJ8671708.1"/>
    </source>
</evidence>
<reference evidence="1" key="1">
    <citation type="submission" date="2023-04" db="EMBL/GenBank/DDBJ databases">
        <title>A chromosome-level genome assembly of the parasitoid wasp Eretmocerus hayati.</title>
        <authorList>
            <person name="Zhong Y."/>
            <person name="Liu S."/>
            <person name="Liu Y."/>
        </authorList>
    </citation>
    <scope>NUCLEOTIDE SEQUENCE</scope>
    <source>
        <strain evidence="1">ZJU_SS_LIU_2023</strain>
    </source>
</reference>
<comment type="caution">
    <text evidence="1">The sequence shown here is derived from an EMBL/GenBank/DDBJ whole genome shotgun (WGS) entry which is preliminary data.</text>
</comment>
<organism evidence="1 2">
    <name type="scientific">Eretmocerus hayati</name>
    <dbReference type="NCBI Taxonomy" id="131215"/>
    <lineage>
        <taxon>Eukaryota</taxon>
        <taxon>Metazoa</taxon>
        <taxon>Ecdysozoa</taxon>
        <taxon>Arthropoda</taxon>
        <taxon>Hexapoda</taxon>
        <taxon>Insecta</taxon>
        <taxon>Pterygota</taxon>
        <taxon>Neoptera</taxon>
        <taxon>Endopterygota</taxon>
        <taxon>Hymenoptera</taxon>
        <taxon>Apocrita</taxon>
        <taxon>Proctotrupomorpha</taxon>
        <taxon>Chalcidoidea</taxon>
        <taxon>Aphelinidae</taxon>
        <taxon>Aphelininae</taxon>
        <taxon>Eretmocerus</taxon>
    </lineage>
</organism>
<accession>A0ACC2NKI1</accession>
<dbReference type="EMBL" id="CM056743">
    <property type="protein sequence ID" value="KAJ8671708.1"/>
    <property type="molecule type" value="Genomic_DNA"/>
</dbReference>
<evidence type="ECO:0000313" key="2">
    <source>
        <dbReference type="Proteomes" id="UP001239111"/>
    </source>
</evidence>
<sequence>MVNKKSWGDLSRQQQHNRAVRWMQTVEDEGADASSRERWDCILQEIDRERRIRNTNHDQAYAGHPVKEIPAQSSTQSSSTTSNPAISNCSNTGSPVGIAADVLISPPNNGQNSIAQLGLNIDSQELPTHLQEPLPPPESTLADELGEWADHRVPHGKVKELLELLRKRGLDVSSSVETLKKNGRLEYLIRKCSSGEYLHYGLHKCLEDEIIKYGIKKGVKLKFDVHVDGVHLGGKRYLWPILGRLVIPDQETAPFVIGVYHGSGKPKSAKLYLQEFVKEYKRLNKQGFVFNEEHYICSLRLVIADDPARAFIKQMQQHNGTHGCDKCFIKGKQLQRRMCFHRYCKLRTNLNFRLREQRGHHLTLKKTILEQLSIDMILQFSLDPMHLVYLGVVRTLWSLLVELNNDPDTDFEINVAQFNAALEELEEWIPIEFSKKRVKSLSNLSDWKATHSRFFLLYASIPLVHRFLPVKYAKLAYMLTCGIRILSDRHRDLSYNFEANKLLRSFVEEFITMFGSDKPTYNIHGLGHLATEAELHGPLDSFSASIYENFMRILKGFIKKPEKPLQQIFRNLKHQSRFVKLKKSETYPVYEESNNQSGTLPSKDFSNRFDKAIYSDFELTTEPSNNICIMEDGTVVKIECSAFRDLTAVVIGKQFTVLEDIPHYPIPSTELDISIASGLSDEIRYWPLTSMCYKAVILHSDGHNYVIPFLH</sequence>
<name>A0ACC2NKI1_9HYME</name>
<dbReference type="Proteomes" id="UP001239111">
    <property type="component" value="Chromosome 3"/>
</dbReference>
<proteinExistence type="predicted"/>
<protein>
    <submittedName>
        <fullName evidence="1">Uncharacterized protein</fullName>
    </submittedName>
</protein>
<gene>
    <name evidence="1" type="ORF">QAD02_002967</name>
</gene>
<keyword evidence="2" id="KW-1185">Reference proteome</keyword>